<dbReference type="AlphaFoldDB" id="X1ACC5"/>
<dbReference type="PANTHER" id="PTHR42698">
    <property type="entry name" value="GTPASE ERA"/>
    <property type="match status" value="1"/>
</dbReference>
<dbReference type="PANTHER" id="PTHR42698:SF1">
    <property type="entry name" value="GTPASE ERA, MITOCHONDRIAL"/>
    <property type="match status" value="1"/>
</dbReference>
<organism evidence="6">
    <name type="scientific">marine sediment metagenome</name>
    <dbReference type="NCBI Taxonomy" id="412755"/>
    <lineage>
        <taxon>unclassified sequences</taxon>
        <taxon>metagenomes</taxon>
        <taxon>ecological metagenomes</taxon>
    </lineage>
</organism>
<dbReference type="PROSITE" id="PS51713">
    <property type="entry name" value="G_ERA"/>
    <property type="match status" value="1"/>
</dbReference>
<dbReference type="InterPro" id="IPR005662">
    <property type="entry name" value="GTPase_Era-like"/>
</dbReference>
<dbReference type="InterPro" id="IPR006073">
    <property type="entry name" value="GTP-bd"/>
</dbReference>
<comment type="similarity">
    <text evidence="1">Belongs to the TRAFAC class TrmE-Era-EngA-EngB-Septin-like GTPase superfamily. Era GTPase family.</text>
</comment>
<evidence type="ECO:0000313" key="6">
    <source>
        <dbReference type="EMBL" id="GAG70343.1"/>
    </source>
</evidence>
<dbReference type="GO" id="GO:0019843">
    <property type="term" value="F:rRNA binding"/>
    <property type="evidence" value="ECO:0007669"/>
    <property type="project" value="TreeGrafter"/>
</dbReference>
<dbReference type="GO" id="GO:0000028">
    <property type="term" value="P:ribosomal small subunit assembly"/>
    <property type="evidence" value="ECO:0007669"/>
    <property type="project" value="TreeGrafter"/>
</dbReference>
<evidence type="ECO:0000256" key="4">
    <source>
        <dbReference type="SAM" id="MobiDB-lite"/>
    </source>
</evidence>
<evidence type="ECO:0000256" key="3">
    <source>
        <dbReference type="ARBA" id="ARBA00023134"/>
    </source>
</evidence>
<feature type="domain" description="Era-type G" evidence="5">
    <location>
        <begin position="6"/>
        <end position="180"/>
    </location>
</feature>
<dbReference type="NCBIfam" id="TIGR00231">
    <property type="entry name" value="small_GTP"/>
    <property type="match status" value="1"/>
</dbReference>
<dbReference type="GO" id="GO:0005525">
    <property type="term" value="F:GTP binding"/>
    <property type="evidence" value="ECO:0007669"/>
    <property type="project" value="UniProtKB-KW"/>
</dbReference>
<dbReference type="Gene3D" id="3.30.300.20">
    <property type="match status" value="1"/>
</dbReference>
<dbReference type="Gene3D" id="3.40.50.300">
    <property type="entry name" value="P-loop containing nucleotide triphosphate hydrolases"/>
    <property type="match status" value="1"/>
</dbReference>
<dbReference type="FunFam" id="3.40.50.300:FF:000094">
    <property type="entry name" value="GTPase Era"/>
    <property type="match status" value="1"/>
</dbReference>
<dbReference type="InterPro" id="IPR015946">
    <property type="entry name" value="KH_dom-like_a/b"/>
</dbReference>
<dbReference type="InterPro" id="IPR030388">
    <property type="entry name" value="G_ERA_dom"/>
</dbReference>
<evidence type="ECO:0000259" key="5">
    <source>
        <dbReference type="PROSITE" id="PS51713"/>
    </source>
</evidence>
<sequence>MEKKFKSGFVGILGRTNVGKSTLVNNLVKQKVAIMSPKPQTTRRRIRCVINRENYQMVFVDTPGIHKPHDKLGERLNAAALGFLEEMDVILFMIEASGAIGKGDKFVAEKLNSIDKPKILVLNKIDLIDEDEIGEKISETEKLGKFEEIIPISAKYNKNLDILLESLSCFIPYGPPYFPEDMLTDQHPKIWVSEIIREKALENLREEVPHSIAVEVEKMEKRKDKESNNKKKEPKNTKNFKESSKENKQPNNKENKQPISK</sequence>
<comment type="caution">
    <text evidence="6">The sequence shown here is derived from an EMBL/GenBank/DDBJ whole genome shotgun (WGS) entry which is preliminary data.</text>
</comment>
<evidence type="ECO:0000256" key="1">
    <source>
        <dbReference type="ARBA" id="ARBA00007921"/>
    </source>
</evidence>
<dbReference type="GO" id="GO:0043024">
    <property type="term" value="F:ribosomal small subunit binding"/>
    <property type="evidence" value="ECO:0007669"/>
    <property type="project" value="TreeGrafter"/>
</dbReference>
<accession>X1ACC5</accession>
<dbReference type="InterPro" id="IPR027417">
    <property type="entry name" value="P-loop_NTPase"/>
</dbReference>
<keyword evidence="3" id="KW-0342">GTP-binding</keyword>
<dbReference type="GO" id="GO:0005829">
    <property type="term" value="C:cytosol"/>
    <property type="evidence" value="ECO:0007669"/>
    <property type="project" value="TreeGrafter"/>
</dbReference>
<reference evidence="6" key="1">
    <citation type="journal article" date="2014" name="Front. Microbiol.">
        <title>High frequency of phylogenetically diverse reductive dehalogenase-homologous genes in deep subseafloor sedimentary metagenomes.</title>
        <authorList>
            <person name="Kawai M."/>
            <person name="Futagami T."/>
            <person name="Toyoda A."/>
            <person name="Takaki Y."/>
            <person name="Nishi S."/>
            <person name="Hori S."/>
            <person name="Arai W."/>
            <person name="Tsubouchi T."/>
            <person name="Morono Y."/>
            <person name="Uchiyama I."/>
            <person name="Ito T."/>
            <person name="Fujiyama A."/>
            <person name="Inagaki F."/>
            <person name="Takami H."/>
        </authorList>
    </citation>
    <scope>NUCLEOTIDE SEQUENCE</scope>
    <source>
        <strain evidence="6">Expedition CK06-06</strain>
    </source>
</reference>
<evidence type="ECO:0000256" key="2">
    <source>
        <dbReference type="ARBA" id="ARBA00022741"/>
    </source>
</evidence>
<dbReference type="HAMAP" id="MF_00367">
    <property type="entry name" value="GTPase_Era"/>
    <property type="match status" value="1"/>
</dbReference>
<name>X1ACC5_9ZZZZ</name>
<dbReference type="NCBIfam" id="NF000908">
    <property type="entry name" value="PRK00089.1"/>
    <property type="match status" value="1"/>
</dbReference>
<dbReference type="PRINTS" id="PR00326">
    <property type="entry name" value="GTP1OBG"/>
</dbReference>
<dbReference type="SUPFAM" id="SSF52540">
    <property type="entry name" value="P-loop containing nucleoside triphosphate hydrolases"/>
    <property type="match status" value="1"/>
</dbReference>
<protein>
    <recommendedName>
        <fullName evidence="5">Era-type G domain-containing protein</fullName>
    </recommendedName>
</protein>
<feature type="region of interest" description="Disordered" evidence="4">
    <location>
        <begin position="215"/>
        <end position="261"/>
    </location>
</feature>
<gene>
    <name evidence="6" type="ORF">S01H4_01653</name>
</gene>
<dbReference type="NCBIfam" id="TIGR00436">
    <property type="entry name" value="era"/>
    <property type="match status" value="1"/>
</dbReference>
<dbReference type="EMBL" id="BART01000312">
    <property type="protein sequence ID" value="GAG70343.1"/>
    <property type="molecule type" value="Genomic_DNA"/>
</dbReference>
<proteinExistence type="inferred from homology"/>
<dbReference type="Pfam" id="PF01926">
    <property type="entry name" value="MMR_HSR1"/>
    <property type="match status" value="1"/>
</dbReference>
<dbReference type="InterPro" id="IPR005225">
    <property type="entry name" value="Small_GTP-bd"/>
</dbReference>
<keyword evidence="2" id="KW-0547">Nucleotide-binding</keyword>
<dbReference type="CDD" id="cd04163">
    <property type="entry name" value="Era"/>
    <property type="match status" value="1"/>
</dbReference>